<evidence type="ECO:0000256" key="4">
    <source>
        <dbReference type="ARBA" id="ARBA00023125"/>
    </source>
</evidence>
<dbReference type="PROSITE" id="PS51032">
    <property type="entry name" value="AP2_ERF"/>
    <property type="match status" value="1"/>
</dbReference>
<evidence type="ECO:0000313" key="9">
    <source>
        <dbReference type="EMBL" id="CAI8586521.1"/>
    </source>
</evidence>
<dbReference type="PANTHER" id="PTHR31677:SF231">
    <property type="entry name" value="ETHYLENE-RESPONSIVE TRANSCRIPTION FACTOR 4"/>
    <property type="match status" value="1"/>
</dbReference>
<dbReference type="SUPFAM" id="SSF54171">
    <property type="entry name" value="DNA-binding domain"/>
    <property type="match status" value="1"/>
</dbReference>
<dbReference type="GO" id="GO:0005634">
    <property type="term" value="C:nucleus"/>
    <property type="evidence" value="ECO:0007669"/>
    <property type="project" value="UniProtKB-SubCell"/>
</dbReference>
<name>A0AAV0YKI3_VICFA</name>
<dbReference type="SMART" id="SM00380">
    <property type="entry name" value="AP2"/>
    <property type="match status" value="1"/>
</dbReference>
<evidence type="ECO:0000256" key="6">
    <source>
        <dbReference type="ARBA" id="ARBA00023242"/>
    </source>
</evidence>
<dbReference type="InterPro" id="IPR001471">
    <property type="entry name" value="AP2/ERF_dom"/>
</dbReference>
<evidence type="ECO:0000313" key="10">
    <source>
        <dbReference type="Proteomes" id="UP001157006"/>
    </source>
</evidence>
<feature type="domain" description="AP2/ERF" evidence="8">
    <location>
        <begin position="27"/>
        <end position="84"/>
    </location>
</feature>
<dbReference type="GO" id="GO:0009873">
    <property type="term" value="P:ethylene-activated signaling pathway"/>
    <property type="evidence" value="ECO:0007669"/>
    <property type="project" value="UniProtKB-KW"/>
</dbReference>
<evidence type="ECO:0000256" key="1">
    <source>
        <dbReference type="ARBA" id="ARBA00004123"/>
    </source>
</evidence>
<dbReference type="PRINTS" id="PR00367">
    <property type="entry name" value="ETHRSPELEMNT"/>
</dbReference>
<keyword evidence="4" id="KW-0238">DNA-binding</keyword>
<evidence type="ECO:0000256" key="5">
    <source>
        <dbReference type="ARBA" id="ARBA00023163"/>
    </source>
</evidence>
<dbReference type="FunFam" id="3.30.730.10:FF:000001">
    <property type="entry name" value="Ethylene-responsive transcription factor 2"/>
    <property type="match status" value="1"/>
</dbReference>
<gene>
    <name evidence="9" type="ORF">VFH_I258040</name>
</gene>
<dbReference type="GO" id="GO:0003700">
    <property type="term" value="F:DNA-binding transcription factor activity"/>
    <property type="evidence" value="ECO:0007669"/>
    <property type="project" value="InterPro"/>
</dbReference>
<dbReference type="AlphaFoldDB" id="A0AAV0YKI3"/>
<keyword evidence="3" id="KW-0805">Transcription regulation</keyword>
<dbReference type="Gene3D" id="3.30.730.10">
    <property type="entry name" value="AP2/ERF domain"/>
    <property type="match status" value="1"/>
</dbReference>
<dbReference type="Pfam" id="PF00847">
    <property type="entry name" value="AP2"/>
    <property type="match status" value="1"/>
</dbReference>
<evidence type="ECO:0000256" key="7">
    <source>
        <dbReference type="SAM" id="MobiDB-lite"/>
    </source>
</evidence>
<keyword evidence="6" id="KW-0539">Nucleus</keyword>
<dbReference type="InterPro" id="IPR016177">
    <property type="entry name" value="DNA-bd_dom_sf"/>
</dbReference>
<feature type="region of interest" description="Disordered" evidence="7">
    <location>
        <begin position="1"/>
        <end position="22"/>
    </location>
</feature>
<keyword evidence="2" id="KW-0936">Ethylene signaling pathway</keyword>
<protein>
    <recommendedName>
        <fullName evidence="8">AP2/ERF domain-containing protein</fullName>
    </recommendedName>
</protein>
<reference evidence="9 10" key="1">
    <citation type="submission" date="2023-01" db="EMBL/GenBank/DDBJ databases">
        <authorList>
            <person name="Kreplak J."/>
        </authorList>
    </citation>
    <scope>NUCLEOTIDE SEQUENCE [LARGE SCALE GENOMIC DNA]</scope>
</reference>
<sequence length="221" mass="24174">MARVKGAPRVDRTPVPGPNPHALPEIRYRGVRKRPWGRYAAEIRDPWKKARVWLGTFDSAIQAARAYDTAAISFRGDKAKTNFPIPEVIAVLRPLPPPPPPDNRRANAPVLARADNTVYMNYPTSSGMSSTVESFSGPRVGSSSTSRVPVFVPVNPRPVVAAAGEGYHSDCDSSSSVVDADDDEDCVIIYSSVRKPQPRDIDLNLPAPLNYNDEEITALRL</sequence>
<evidence type="ECO:0000256" key="3">
    <source>
        <dbReference type="ARBA" id="ARBA00023015"/>
    </source>
</evidence>
<organism evidence="9 10">
    <name type="scientific">Vicia faba</name>
    <name type="common">Broad bean</name>
    <name type="synonym">Faba vulgaris</name>
    <dbReference type="NCBI Taxonomy" id="3906"/>
    <lineage>
        <taxon>Eukaryota</taxon>
        <taxon>Viridiplantae</taxon>
        <taxon>Streptophyta</taxon>
        <taxon>Embryophyta</taxon>
        <taxon>Tracheophyta</taxon>
        <taxon>Spermatophyta</taxon>
        <taxon>Magnoliopsida</taxon>
        <taxon>eudicotyledons</taxon>
        <taxon>Gunneridae</taxon>
        <taxon>Pentapetalae</taxon>
        <taxon>rosids</taxon>
        <taxon>fabids</taxon>
        <taxon>Fabales</taxon>
        <taxon>Fabaceae</taxon>
        <taxon>Papilionoideae</taxon>
        <taxon>50 kb inversion clade</taxon>
        <taxon>NPAAA clade</taxon>
        <taxon>Hologalegina</taxon>
        <taxon>IRL clade</taxon>
        <taxon>Fabeae</taxon>
        <taxon>Vicia</taxon>
    </lineage>
</organism>
<dbReference type="CDD" id="cd00018">
    <property type="entry name" value="AP2"/>
    <property type="match status" value="1"/>
</dbReference>
<evidence type="ECO:0000259" key="8">
    <source>
        <dbReference type="PROSITE" id="PS51032"/>
    </source>
</evidence>
<keyword evidence="5" id="KW-0804">Transcription</keyword>
<dbReference type="EMBL" id="OX451736">
    <property type="protein sequence ID" value="CAI8586521.1"/>
    <property type="molecule type" value="Genomic_DNA"/>
</dbReference>
<comment type="subcellular location">
    <subcellularLocation>
        <location evidence="1">Nucleus</location>
    </subcellularLocation>
</comment>
<accession>A0AAV0YKI3</accession>
<dbReference type="GO" id="GO:0003677">
    <property type="term" value="F:DNA binding"/>
    <property type="evidence" value="ECO:0007669"/>
    <property type="project" value="UniProtKB-KW"/>
</dbReference>
<proteinExistence type="predicted"/>
<keyword evidence="10" id="KW-1185">Reference proteome</keyword>
<dbReference type="InterPro" id="IPR036955">
    <property type="entry name" value="AP2/ERF_dom_sf"/>
</dbReference>
<dbReference type="PANTHER" id="PTHR31677">
    <property type="entry name" value="AP2 DOMAIN CLASS TRANSCRIPTION FACTOR"/>
    <property type="match status" value="1"/>
</dbReference>
<evidence type="ECO:0000256" key="2">
    <source>
        <dbReference type="ARBA" id="ARBA00022745"/>
    </source>
</evidence>
<dbReference type="Proteomes" id="UP001157006">
    <property type="component" value="Chromosome 1L"/>
</dbReference>